<comment type="subcellular location">
    <subcellularLocation>
        <location evidence="1">Nucleus</location>
        <location evidence="1">Nucleolus</location>
    </subcellularLocation>
</comment>
<dbReference type="InterPro" id="IPR015943">
    <property type="entry name" value="WD40/YVTN_repeat-like_dom_sf"/>
</dbReference>
<dbReference type="PANTHER" id="PTHR19924:SF26">
    <property type="entry name" value="U3 SMALL NUCLEOLAR RNA-ASSOCIATED PROTEIN 15 HOMOLOG"/>
    <property type="match status" value="1"/>
</dbReference>
<feature type="repeat" description="WD" evidence="8">
    <location>
        <begin position="249"/>
        <end position="290"/>
    </location>
</feature>
<evidence type="ECO:0000259" key="9">
    <source>
        <dbReference type="Pfam" id="PF09384"/>
    </source>
</evidence>
<evidence type="ECO:0000256" key="5">
    <source>
        <dbReference type="ARBA" id="ARBA00022737"/>
    </source>
</evidence>
<dbReference type="InterPro" id="IPR001680">
    <property type="entry name" value="WD40_rpt"/>
</dbReference>
<protein>
    <recommendedName>
        <fullName evidence="2">U3 small nucleolar RNA-associated protein 15 homolog</fullName>
    </recommendedName>
</protein>
<evidence type="ECO:0000256" key="6">
    <source>
        <dbReference type="ARBA" id="ARBA00023242"/>
    </source>
</evidence>
<dbReference type="SUPFAM" id="SSF50978">
    <property type="entry name" value="WD40 repeat-like"/>
    <property type="match status" value="1"/>
</dbReference>
<evidence type="ECO:0000256" key="1">
    <source>
        <dbReference type="ARBA" id="ARBA00004604"/>
    </source>
</evidence>
<evidence type="ECO:0000256" key="7">
    <source>
        <dbReference type="ARBA" id="ARBA00045437"/>
    </source>
</evidence>
<keyword evidence="4 8" id="KW-0853">WD repeat</keyword>
<dbReference type="Gene3D" id="2.130.10.10">
    <property type="entry name" value="YVTN repeat-like/Quinoprotein amine dehydrogenase"/>
    <property type="match status" value="2"/>
</dbReference>
<feature type="domain" description="U3 small nucleolar RNA-associated protein 15 C-terminal" evidence="9">
    <location>
        <begin position="359"/>
        <end position="501"/>
    </location>
</feature>
<feature type="repeat" description="WD" evidence="8">
    <location>
        <begin position="120"/>
        <end position="153"/>
    </location>
</feature>
<evidence type="ECO:0000256" key="8">
    <source>
        <dbReference type="PROSITE-ProRule" id="PRU00221"/>
    </source>
</evidence>
<dbReference type="InterPro" id="IPR036322">
    <property type="entry name" value="WD40_repeat_dom_sf"/>
</dbReference>
<dbReference type="Pfam" id="PF09384">
    <property type="entry name" value="UTP15_C"/>
    <property type="match status" value="1"/>
</dbReference>
<name>A0A914XAE3_9BILA</name>
<sequence>MGTFKPTQIIDYKRSEDLLTDEDIYWRRLKTAAVIQEPGHVSCVDFSPKSPHYLAATSSVKVTLYDTSVCEPHALYSRFKQAVYGGRFRHDGTLLAAGGQEGRIRVFDVNSSTKAPLRTYKAHESATHFVKFVAKGQRVVSFGDDQSIKCWDLADMGAIPVVAFPGAHADHIRCGDVAHTSEHLLVSGSYDHMAKLWDCRTHEAVATVDHGWPVEAVLLFPNDSLLATAGGTVVKIWDLTAGGKQLAVLSHHHKTITSLTFAANHSRLLSGGLDKHVKVYDTATYEVVHSMDFPGAVLSVAISPDDNVLAVGMTGGNLLAIQRREPDKKVVNAVRKRQTARPTIVAHQVFTEGEYVKSDVPVTAARESAALTRFDQCLKAFQHSKALDCLLKTSYLVERKPEMIVSGLRELNRCGALAKALAGRDYSTLGPLLRFLCRHIGRQKFLRTLLVTADTLVDIYGGNSELDPHTEKLLKKLRDAVGREIGVQKQLCSVVGALDLLFQAAKPPAPPVSNEVFGEAVVEPIVFSKKSHGFDVFGATS</sequence>
<feature type="repeat" description="WD" evidence="8">
    <location>
        <begin position="184"/>
        <end position="207"/>
    </location>
</feature>
<dbReference type="GO" id="GO:0045943">
    <property type="term" value="P:positive regulation of transcription by RNA polymerase I"/>
    <property type="evidence" value="ECO:0007669"/>
    <property type="project" value="TreeGrafter"/>
</dbReference>
<accession>A0A914XAE3</accession>
<evidence type="ECO:0000256" key="4">
    <source>
        <dbReference type="ARBA" id="ARBA00022574"/>
    </source>
</evidence>
<dbReference type="GO" id="GO:0006364">
    <property type="term" value="P:rRNA processing"/>
    <property type="evidence" value="ECO:0007669"/>
    <property type="project" value="UniProtKB-KW"/>
</dbReference>
<evidence type="ECO:0000313" key="10">
    <source>
        <dbReference type="Proteomes" id="UP000887566"/>
    </source>
</evidence>
<dbReference type="SMART" id="SM00320">
    <property type="entry name" value="WD40"/>
    <property type="match status" value="7"/>
</dbReference>
<keyword evidence="6" id="KW-0539">Nucleus</keyword>
<proteinExistence type="predicted"/>
<dbReference type="Pfam" id="PF00400">
    <property type="entry name" value="WD40"/>
    <property type="match status" value="3"/>
</dbReference>
<dbReference type="PANTHER" id="PTHR19924">
    <property type="entry name" value="UTP15 U3 SMALL NUCLEOLAR RNA-ASSOCIATED PROTEIN 15 FAMILY MEMBER"/>
    <property type="match status" value="1"/>
</dbReference>
<dbReference type="InterPro" id="IPR018983">
    <property type="entry name" value="U3_snoRNA-assocProt_15_C"/>
</dbReference>
<keyword evidence="3" id="KW-0698">rRNA processing</keyword>
<dbReference type="AlphaFoldDB" id="A0A914XAE3"/>
<evidence type="ECO:0000313" key="11">
    <source>
        <dbReference type="WBParaSite" id="PSAMB.scaffold724size42710.g8206.t1"/>
    </source>
</evidence>
<keyword evidence="5" id="KW-0677">Repeat</keyword>
<evidence type="ECO:0000256" key="2">
    <source>
        <dbReference type="ARBA" id="ARBA00018260"/>
    </source>
</evidence>
<dbReference type="Proteomes" id="UP000887566">
    <property type="component" value="Unplaced"/>
</dbReference>
<evidence type="ECO:0000256" key="3">
    <source>
        <dbReference type="ARBA" id="ARBA00022552"/>
    </source>
</evidence>
<keyword evidence="10" id="KW-1185">Reference proteome</keyword>
<dbReference type="WBParaSite" id="PSAMB.scaffold724size42710.g8206.t1">
    <property type="protein sequence ID" value="PSAMB.scaffold724size42710.g8206.t1"/>
    <property type="gene ID" value="PSAMB.scaffold724size42710.g8206"/>
</dbReference>
<organism evidence="10 11">
    <name type="scientific">Plectus sambesii</name>
    <dbReference type="NCBI Taxonomy" id="2011161"/>
    <lineage>
        <taxon>Eukaryota</taxon>
        <taxon>Metazoa</taxon>
        <taxon>Ecdysozoa</taxon>
        <taxon>Nematoda</taxon>
        <taxon>Chromadorea</taxon>
        <taxon>Plectida</taxon>
        <taxon>Plectina</taxon>
        <taxon>Plectoidea</taxon>
        <taxon>Plectidae</taxon>
        <taxon>Plectus</taxon>
    </lineage>
</organism>
<comment type="function">
    <text evidence="7">Ribosome biogenesis factor. Involved in nucleolar processing of pre-18S ribosomal RNA. Required for optimal pre-ribosomal RNA transcription by RNA polymerase I. Part of the small subunit (SSU) processome, first precursor of the small eukaryotic ribosomal subunit. During the assembly of the SSU processome in the nucleolus, many ribosome biogenesis factors, an RNA chaperone and ribosomal proteins associate with the nascent pre-rRNA and work in concert to generate RNA folding, modifications, rearrangements and cleavage as well as targeted degradation of pre-ribosomal RNA by the RNA exosome.</text>
</comment>
<dbReference type="CDD" id="cd00200">
    <property type="entry name" value="WD40"/>
    <property type="match status" value="1"/>
</dbReference>
<dbReference type="GO" id="GO:0005730">
    <property type="term" value="C:nucleolus"/>
    <property type="evidence" value="ECO:0007669"/>
    <property type="project" value="UniProtKB-SubCell"/>
</dbReference>
<reference evidence="11" key="1">
    <citation type="submission" date="2022-11" db="UniProtKB">
        <authorList>
            <consortium name="WormBaseParasite"/>
        </authorList>
    </citation>
    <scope>IDENTIFICATION</scope>
</reference>
<dbReference type="PROSITE" id="PS50294">
    <property type="entry name" value="WD_REPEATS_REGION"/>
    <property type="match status" value="2"/>
</dbReference>
<dbReference type="PROSITE" id="PS50082">
    <property type="entry name" value="WD_REPEATS_2"/>
    <property type="match status" value="3"/>
</dbReference>